<reference evidence="1" key="1">
    <citation type="submission" date="2020-01" db="EMBL/GenBank/DDBJ databases">
        <authorList>
            <person name="Meier V. D."/>
            <person name="Meier V D."/>
        </authorList>
    </citation>
    <scope>NUCLEOTIDE SEQUENCE</scope>
    <source>
        <strain evidence="1">HLG_WM_MAG_07</strain>
    </source>
</reference>
<dbReference type="EMBL" id="CACVAY010000035">
    <property type="protein sequence ID" value="CAA6808002.1"/>
    <property type="molecule type" value="Genomic_DNA"/>
</dbReference>
<dbReference type="GO" id="GO:0005886">
    <property type="term" value="C:plasma membrane"/>
    <property type="evidence" value="ECO:0007669"/>
    <property type="project" value="TreeGrafter"/>
</dbReference>
<feature type="non-terminal residue" evidence="1">
    <location>
        <position position="195"/>
    </location>
</feature>
<proteinExistence type="predicted"/>
<accession>A0A6S6SP74</accession>
<sequence>MQFFQPYTKLVFIFVLMLLLLMPQNSIVHLIKERLHWQTNAMQNIKQSWPGEQTLAGPFLRIPYTIEIADVKRSFSRVIMPDALNITTQLDGSERYRGIHKMPVYQTDIHVSGFFSNDIWANLHKEYATRKIDVGQASIEYYVSDQRGIQSQPVLDWNKKSFNFHANDVSNIGISSNLGTLDQTAKSYPFSFGLT</sequence>
<organism evidence="1">
    <name type="scientific">uncultured Thiotrichaceae bacterium</name>
    <dbReference type="NCBI Taxonomy" id="298394"/>
    <lineage>
        <taxon>Bacteria</taxon>
        <taxon>Pseudomonadati</taxon>
        <taxon>Pseudomonadota</taxon>
        <taxon>Gammaproteobacteria</taxon>
        <taxon>Thiotrichales</taxon>
        <taxon>Thiotrichaceae</taxon>
        <taxon>environmental samples</taxon>
    </lineage>
</organism>
<evidence type="ECO:0000313" key="1">
    <source>
        <dbReference type="EMBL" id="CAA6808002.1"/>
    </source>
</evidence>
<dbReference type="Pfam" id="PF06123">
    <property type="entry name" value="CreD"/>
    <property type="match status" value="1"/>
</dbReference>
<dbReference type="AlphaFoldDB" id="A0A6S6SP74"/>
<protein>
    <submittedName>
        <fullName evidence="1">Inner membrane protein</fullName>
    </submittedName>
</protein>
<dbReference type="PANTHER" id="PTHR30092">
    <property type="entry name" value="INNER MEMBRANE PROTEIN CRED"/>
    <property type="match status" value="1"/>
</dbReference>
<dbReference type="InterPro" id="IPR010364">
    <property type="entry name" value="Uncharacterised_IM_CreD"/>
</dbReference>
<dbReference type="PANTHER" id="PTHR30092:SF0">
    <property type="entry name" value="INNER MEMBRANE PROTEIN CRED"/>
    <property type="match status" value="1"/>
</dbReference>
<name>A0A6S6SP74_9GAMM</name>
<gene>
    <name evidence="1" type="ORF">HELGO_WM33504</name>
</gene>